<protein>
    <submittedName>
        <fullName evidence="1">AMP-dependent synthetase and ligase</fullName>
    </submittedName>
</protein>
<dbReference type="OrthoDB" id="580775at2"/>
<dbReference type="Gene3D" id="3.40.50.12780">
    <property type="entry name" value="N-terminal domain of ligase-like"/>
    <property type="match status" value="1"/>
</dbReference>
<name>A0A097AQM0_THEKI</name>
<dbReference type="KEGG" id="tki:TKV_c09520"/>
<reference evidence="2" key="1">
    <citation type="journal article" date="2015" name="Genome Announc.">
        <title>Whole-Genome Sequences of 80 Environmental and Clinical Isolates of Burkholderia pseudomallei.</title>
        <authorList>
            <person name="Johnson S.L."/>
            <person name="Baker A.L."/>
            <person name="Chain P.S."/>
            <person name="Currie B.J."/>
            <person name="Daligault H.E."/>
            <person name="Davenport K.W."/>
            <person name="Davis C.B."/>
            <person name="Inglis T.J."/>
            <person name="Kaestli M."/>
            <person name="Koren S."/>
            <person name="Mayo M."/>
            <person name="Merritt A.J."/>
            <person name="Price E.P."/>
            <person name="Sarovich D.S."/>
            <person name="Warner J."/>
            <person name="Rosovitz M.J."/>
        </authorList>
    </citation>
    <scope>NUCLEOTIDE SEQUENCE [LARGE SCALE GENOMIC DNA]</scope>
    <source>
        <strain evidence="2">DSM 2030</strain>
    </source>
</reference>
<dbReference type="EMBL" id="CP009170">
    <property type="protein sequence ID" value="AIS52131.1"/>
    <property type="molecule type" value="Genomic_DNA"/>
</dbReference>
<keyword evidence="1" id="KW-0436">Ligase</keyword>
<dbReference type="InterPro" id="IPR042099">
    <property type="entry name" value="ANL_N_sf"/>
</dbReference>
<gene>
    <name evidence="1" type="ORF">TKV_c09520</name>
</gene>
<dbReference type="HOGENOM" id="CLU_035301_5_0_9"/>
<dbReference type="SUPFAM" id="SSF56801">
    <property type="entry name" value="Acetyl-CoA synthetase-like"/>
    <property type="match status" value="1"/>
</dbReference>
<dbReference type="InterPro" id="IPR053158">
    <property type="entry name" value="CapK_Type1_Caps_Biosynth"/>
</dbReference>
<evidence type="ECO:0000313" key="2">
    <source>
        <dbReference type="Proteomes" id="UP000029669"/>
    </source>
</evidence>
<accession>A0A097AQM0</accession>
<dbReference type="PANTHER" id="PTHR36932">
    <property type="entry name" value="CAPSULAR POLYSACCHARIDE BIOSYNTHESIS PROTEIN"/>
    <property type="match status" value="1"/>
</dbReference>
<sequence length="427" mass="49998">MINEIFFGEKKDKIYSALKNVLENVPYYRENWGFKLPPIEKFDYSFFQQFVPILEKDEVRTHNDQFISTRYDKNELTFDVTSGTTGNPLLCYKSKKERLKRANELWKQRRMFVPDLSVYDRFARFYAYRMNEEYLITNKVLHRGNELHIPLFDYSEDRIEEYLSEISQFHPRWMHGPSTAIFNLAKHAKSKKIDLKIELIELNGEFVTDIQQSLIKEVFQCKVANHYGSREFWAMAYSCEEGHLHVLDESLFIESIYNESLQDYELVVTSLSNDAWPLIRYKIGDVGTIEKISCNSHSSSYVLHLKKGRIADYFTLAGNKYINAITFSGIIRGLSNIKGSLVVYQYQVLKVAENELIIKLCMNKENAENIKSFIVRLGTEIRKIIGNEIILHFKIVDSIQPDPKTGKCRDFVDLTKKGVEYERALLE</sequence>
<dbReference type="Proteomes" id="UP000029669">
    <property type="component" value="Chromosome"/>
</dbReference>
<proteinExistence type="predicted"/>
<dbReference type="STRING" id="2325.TKV_c09520"/>
<evidence type="ECO:0000313" key="1">
    <source>
        <dbReference type="EMBL" id="AIS52131.1"/>
    </source>
</evidence>
<dbReference type="PANTHER" id="PTHR36932:SF1">
    <property type="entry name" value="CAPSULAR POLYSACCHARIDE BIOSYNTHESIS PROTEIN"/>
    <property type="match status" value="1"/>
</dbReference>
<dbReference type="RefSeq" id="WP_049684932.1">
    <property type="nucleotide sequence ID" value="NZ_CP009170.1"/>
</dbReference>
<dbReference type="eggNOG" id="COG1541">
    <property type="taxonomic scope" value="Bacteria"/>
</dbReference>
<keyword evidence="2" id="KW-1185">Reference proteome</keyword>
<dbReference type="GO" id="GO:0016874">
    <property type="term" value="F:ligase activity"/>
    <property type="evidence" value="ECO:0007669"/>
    <property type="project" value="UniProtKB-KW"/>
</dbReference>
<organism evidence="1 2">
    <name type="scientific">Thermoanaerobacter kivui</name>
    <name type="common">Acetogenium kivui</name>
    <dbReference type="NCBI Taxonomy" id="2325"/>
    <lineage>
        <taxon>Bacteria</taxon>
        <taxon>Bacillati</taxon>
        <taxon>Bacillota</taxon>
        <taxon>Clostridia</taxon>
        <taxon>Thermoanaerobacterales</taxon>
        <taxon>Thermoanaerobacteraceae</taxon>
        <taxon>Thermoanaerobacter</taxon>
    </lineage>
</organism>
<dbReference type="AlphaFoldDB" id="A0A097AQM0"/>